<dbReference type="SMART" id="SM00216">
    <property type="entry name" value="VWD"/>
    <property type="match status" value="1"/>
</dbReference>
<dbReference type="PANTHER" id="PTHR23345">
    <property type="entry name" value="VITELLOGENIN-RELATED"/>
    <property type="match status" value="1"/>
</dbReference>
<evidence type="ECO:0000259" key="8">
    <source>
        <dbReference type="PROSITE" id="PS51233"/>
    </source>
</evidence>
<gene>
    <name evidence="9" type="ORF">OUZ56_000307</name>
</gene>
<comment type="caution">
    <text evidence="9">The sequence shown here is derived from an EMBL/GenBank/DDBJ whole genome shotgun (WGS) entry which is preliminary data.</text>
</comment>
<sequence length="2001" mass="224805">MRLHTVFLVFALGCVAARSPHKPTEGPRRALVTIEGMDISGKLMMEQASISSPVKIRGVIYGLEPGRHGLHVHAGTTLGDQCDSVGGQFVPAEKYESERSVGYLGNIKTFTGVPSRTDVSLISSLVSLFEESPRSILGHAIVIHQLPDDRARATKNVDLENRLIACGLLTLSQVEEPITIDRESTTYGSERAFKKIEQGILNGEQSWENVRHPHYGAIEGQKVPSNLNLEGVERPTNVDSLTLETAAPTRKVWMAGYTYEYDYAGWTSTGIMGISTKVSGGSIKGRLTIEPVDESTAVVALLATKGKQFNEDVMEKYSEVDPGQEVRIIDQEHLEKPFQVKFVSGKVETVAIGKEEPLWIVNFKRALAAQIQLQLDGVSGVFQQAEYDNYYAENTVYHAMEGSVTGECQTWYHISRLPVEVVEAEPKLLPAPELCQNFPVYEIVKNRDLDNCRILPVFNYNSNQGLRCNLVNGAGCENKISHSDTVRIIGCTSNEGHFIVQRIKSIDKLVVKPFSYETEATEGLTVQHLTLRSATPTGYSKLVSRISSDVHIYQTLAYSYDDDYKTHGPLMGKPTLRNVNSPMIMEVEPEILKKEALRLLSEIISDVESEAYYVDPSTKHTSEKINMLRRALASLDYNELMGFVAQVWESKEWSTSNQIVVDALMLSGTNPSLMLVREYILQGKIAGEQAVQAISALVPTVETPTKELLTSLMEFLKSEVVQSHRQLKITTALSLSRLVYQACVNTTHSLNMFPKLVMGEFCNPSDSIVASQLVPYLAEQAKIAKDAGERMAFLTALGNIGHEIIVPFVKPFITSCEPSSHYESEWYERNQRDLVSLSKKEMRKKWIEAKKTLNLKKYEQEQEDIVLSRAESEDWEDEALCNLVRAKAIFALSTLAVQKKEIVGTLLMPIFFNKAEETEVRLAALTLLFVSNPPQAFWSRVALSTWYEPNDQISHFIYTTIASRVANKNPLNREETVRAEAVIALMKPMFWTSHAALNYQKAGFSEKTRLGYVTETVNFPGFESFVPSHHYSSLSVAMGPWFTKLMEISIDSKHAEKFIDRLVGKPGLRFKSNKDESSIISPELEKIHEELKIEARATGQPELYIYLNFLDNYQRFFTINPNTIFRMIEKQILQSGFRENAGKWEINFHKYWPLLDSFARIPSAMGLAYTWASHHSVFVSLKSNVEGGFSMSSLSAKIEGALRPVVVSKMSTRLMVETPFSRAYPTTGVDMEWAAALPGRFAIEGDMKTGKIQTTWETLGDKLRIVKHSVVPFTTVRKISDFTPAILLSETKRISYVEEPKENKVTFGEKHLGMDFVFVERGERLAVVQPSVYSKDWFGTLAFAAMPSTIRQREWSLYLDNASSETKAIKTIISISSKSDSKFEKPLTGHLHAKSLFDTIYGEQIMSQEYVRQQDSQWESQKFQHIFQTLTNPTGYSLDFTAELVPKSSSIKARRIGSSIVYGMDGKSHRGSLMVEKRDEVEGQNNFVLCAEVDAQFPDNLVFKRKELIKDETERRSTIKIGFGKSCTDDRKITVATTWTRSEEDISPSLRNQWEKTQCQKQETLGRGMSDECVAARRLSSILNKAVMTIKYNEMPAVVRNATIKASNLVRHWLGPYMSDNQVEVMNTENQITVESVYYPLAGSMDVKVFKPYSNVFFRGIEIHPVAEVILPKRMAVPRSVLAAPGVCLIGSETVTTFDGLFYNASFSGCDQVLTKDCSGRYKFAVLSRVEGDKKIVTVLLNKEKIEIFPAQQKVNVNGMEISVTSESYTVKNAENEVLAVIKKTADNFIEVDSPISHMIRVLTDAKEVVVMASPIHRGRLCGLCGSQNGDKVTDLTGPRQCAIPRDLMDVAYELRQPAGCKSDISSRDVAELRRIQEECLKEKSETVFGISDVSPLLPKFQQNIYSSQTFRRPSQWTVYRNKMVVQDNKRCFSTESVPKCAEGARAQETIEKKLGFHCLPKNILSEKLNEEMSSRPLDELMGKQVDMVRVYSVPTACLPF</sequence>
<dbReference type="InterPro" id="IPR015819">
    <property type="entry name" value="Lipid_transp_b-sht_shell"/>
</dbReference>
<dbReference type="InterPro" id="IPR015255">
    <property type="entry name" value="Vitellinogen_open_b-sht"/>
</dbReference>
<dbReference type="PANTHER" id="PTHR23345:SF15">
    <property type="entry name" value="VITELLOGENIN 1-RELATED"/>
    <property type="match status" value="1"/>
</dbReference>
<dbReference type="SUPFAM" id="SSF56968">
    <property type="entry name" value="Lipovitellin-phosvitin complex, beta-sheet shell regions"/>
    <property type="match status" value="2"/>
</dbReference>
<keyword evidence="2" id="KW-0758">Storage protein</keyword>
<evidence type="ECO:0000256" key="5">
    <source>
        <dbReference type="PROSITE-ProRule" id="PRU00557"/>
    </source>
</evidence>
<keyword evidence="4" id="KW-0325">Glycoprotein</keyword>
<feature type="domain" description="VWFD" evidence="8">
    <location>
        <begin position="1686"/>
        <end position="1862"/>
    </location>
</feature>
<organism evidence="9 10">
    <name type="scientific">Daphnia magna</name>
    <dbReference type="NCBI Taxonomy" id="35525"/>
    <lineage>
        <taxon>Eukaryota</taxon>
        <taxon>Metazoa</taxon>
        <taxon>Ecdysozoa</taxon>
        <taxon>Arthropoda</taxon>
        <taxon>Crustacea</taxon>
        <taxon>Branchiopoda</taxon>
        <taxon>Diplostraca</taxon>
        <taxon>Cladocera</taxon>
        <taxon>Anomopoda</taxon>
        <taxon>Daphniidae</taxon>
        <taxon>Daphnia</taxon>
    </lineage>
</organism>
<evidence type="ECO:0000256" key="3">
    <source>
        <dbReference type="ARBA" id="ARBA00023157"/>
    </source>
</evidence>
<reference evidence="9 10" key="1">
    <citation type="journal article" date="2023" name="Nucleic Acids Res.">
        <title>The hologenome of Daphnia magna reveals possible DNA methylation and microbiome-mediated evolution of the host genome.</title>
        <authorList>
            <person name="Chaturvedi A."/>
            <person name="Li X."/>
            <person name="Dhandapani V."/>
            <person name="Marshall H."/>
            <person name="Kissane S."/>
            <person name="Cuenca-Cambronero M."/>
            <person name="Asole G."/>
            <person name="Calvet F."/>
            <person name="Ruiz-Romero M."/>
            <person name="Marangio P."/>
            <person name="Guigo R."/>
            <person name="Rago D."/>
            <person name="Mirbahai L."/>
            <person name="Eastwood N."/>
            <person name="Colbourne J.K."/>
            <person name="Zhou J."/>
            <person name="Mallon E."/>
            <person name="Orsini L."/>
        </authorList>
    </citation>
    <scope>NUCLEOTIDE SEQUENCE [LARGE SCALE GENOMIC DNA]</scope>
    <source>
        <strain evidence="9">LRV0_1</strain>
    </source>
</reference>
<evidence type="ECO:0000313" key="9">
    <source>
        <dbReference type="EMBL" id="KAK4018241.1"/>
    </source>
</evidence>
<evidence type="ECO:0000256" key="2">
    <source>
        <dbReference type="ARBA" id="ARBA00022761"/>
    </source>
</evidence>
<feature type="domain" description="Vitellogenin" evidence="7">
    <location>
        <begin position="253"/>
        <end position="1030"/>
    </location>
</feature>
<evidence type="ECO:0000256" key="4">
    <source>
        <dbReference type="ARBA" id="ARBA00023180"/>
    </source>
</evidence>
<evidence type="ECO:0008006" key="11">
    <source>
        <dbReference type="Google" id="ProtNLM"/>
    </source>
</evidence>
<evidence type="ECO:0000256" key="6">
    <source>
        <dbReference type="SAM" id="SignalP"/>
    </source>
</evidence>
<dbReference type="PROSITE" id="PS51233">
    <property type="entry name" value="VWFD"/>
    <property type="match status" value="1"/>
</dbReference>
<evidence type="ECO:0000313" key="10">
    <source>
        <dbReference type="Proteomes" id="UP001234178"/>
    </source>
</evidence>
<keyword evidence="3" id="KW-1015">Disulfide bond</keyword>
<accession>A0ABQ9ZZA3</accession>
<dbReference type="InterPro" id="IPR050733">
    <property type="entry name" value="Vitellogenin/Apolipophorin"/>
</dbReference>
<proteinExistence type="predicted"/>
<evidence type="ECO:0000259" key="7">
    <source>
        <dbReference type="PROSITE" id="PS51211"/>
    </source>
</evidence>
<dbReference type="Gene3D" id="1.25.10.20">
    <property type="entry name" value="Vitellinogen, superhelical"/>
    <property type="match status" value="1"/>
</dbReference>
<name>A0ABQ9ZZA3_9CRUS</name>
<keyword evidence="10" id="KW-1185">Reference proteome</keyword>
<dbReference type="InterPro" id="IPR001424">
    <property type="entry name" value="SOD_Cu_Zn_dom"/>
</dbReference>
<dbReference type="Gene3D" id="2.30.230.10">
    <property type="entry name" value="Lipovitellin, beta-sheet shell regions, chain A"/>
    <property type="match status" value="1"/>
</dbReference>
<dbReference type="InterPro" id="IPR001846">
    <property type="entry name" value="VWF_type-D"/>
</dbReference>
<protein>
    <recommendedName>
        <fullName evidence="11">Superoxide dismutase</fullName>
    </recommendedName>
</protein>
<comment type="caution">
    <text evidence="5">Lacks conserved residue(s) required for the propagation of feature annotation.</text>
</comment>
<dbReference type="InterPro" id="IPR015816">
    <property type="entry name" value="Vitellinogen_b-sht_N"/>
</dbReference>
<dbReference type="Proteomes" id="UP001234178">
    <property type="component" value="Unassembled WGS sequence"/>
</dbReference>
<evidence type="ECO:0000256" key="1">
    <source>
        <dbReference type="ARBA" id="ARBA00022729"/>
    </source>
</evidence>
<dbReference type="InterPro" id="IPR036423">
    <property type="entry name" value="SOD-like_Cu/Zn_dom_sf"/>
</dbReference>
<dbReference type="Pfam" id="PF00094">
    <property type="entry name" value="VWD"/>
    <property type="match status" value="1"/>
</dbReference>
<feature type="signal peptide" evidence="6">
    <location>
        <begin position="1"/>
        <end position="17"/>
    </location>
</feature>
<dbReference type="Pfam" id="PF09172">
    <property type="entry name" value="Vit_open_b-sht"/>
    <property type="match status" value="1"/>
</dbReference>
<dbReference type="SMART" id="SM00638">
    <property type="entry name" value="LPD_N"/>
    <property type="match status" value="1"/>
</dbReference>
<dbReference type="SUPFAM" id="SSF49329">
    <property type="entry name" value="Cu,Zn superoxide dismutase-like"/>
    <property type="match status" value="1"/>
</dbReference>
<dbReference type="EMBL" id="JAOYFB010000036">
    <property type="protein sequence ID" value="KAK4018241.1"/>
    <property type="molecule type" value="Genomic_DNA"/>
</dbReference>
<keyword evidence="1 6" id="KW-0732">Signal</keyword>
<dbReference type="InterPro" id="IPR001747">
    <property type="entry name" value="Vitellogenin_N"/>
</dbReference>
<dbReference type="SUPFAM" id="SSF48431">
    <property type="entry name" value="Lipovitellin-phosvitin complex, superhelical domain"/>
    <property type="match status" value="1"/>
</dbReference>
<feature type="chain" id="PRO_5045553011" description="Superoxide dismutase" evidence="6">
    <location>
        <begin position="18"/>
        <end position="2001"/>
    </location>
</feature>
<dbReference type="Pfam" id="PF01347">
    <property type="entry name" value="Vitellogenin_N"/>
    <property type="match status" value="2"/>
</dbReference>
<dbReference type="Pfam" id="PF00080">
    <property type="entry name" value="Sod_Cu"/>
    <property type="match status" value="1"/>
</dbReference>
<dbReference type="SMART" id="SM01169">
    <property type="entry name" value="DUF1943"/>
    <property type="match status" value="1"/>
</dbReference>
<dbReference type="Gene3D" id="2.60.40.200">
    <property type="entry name" value="Superoxide dismutase, copper/zinc binding domain"/>
    <property type="match status" value="1"/>
</dbReference>
<dbReference type="PROSITE" id="PS51211">
    <property type="entry name" value="VITELLOGENIN"/>
    <property type="match status" value="1"/>
</dbReference>
<dbReference type="InterPro" id="IPR011030">
    <property type="entry name" value="Lipovitellin_superhlx_dom"/>
</dbReference>